<name>A0A0W7WH41_9RHOB</name>
<dbReference type="Gene3D" id="3.30.390.10">
    <property type="entry name" value="Enolase-like, N-terminal domain"/>
    <property type="match status" value="1"/>
</dbReference>
<dbReference type="InterPro" id="IPR046945">
    <property type="entry name" value="RHMD-like"/>
</dbReference>
<dbReference type="InterPro" id="IPR029017">
    <property type="entry name" value="Enolase-like_N"/>
</dbReference>
<dbReference type="InterPro" id="IPR034382">
    <property type="entry name" value="AHGA_cycloisomerase"/>
</dbReference>
<dbReference type="RefSeq" id="WP_058863130.1">
    <property type="nucleotide sequence ID" value="NZ_LPXO01000010.1"/>
</dbReference>
<evidence type="ECO:0000256" key="3">
    <source>
        <dbReference type="ARBA" id="ARBA00022842"/>
    </source>
</evidence>
<proteinExistence type="predicted"/>
<dbReference type="InterPro" id="IPR013341">
    <property type="entry name" value="Mandelate_racemase_N_dom"/>
</dbReference>
<dbReference type="AlphaFoldDB" id="A0A0W7WH41"/>
<evidence type="ECO:0000259" key="4">
    <source>
        <dbReference type="SMART" id="SM00922"/>
    </source>
</evidence>
<evidence type="ECO:0000256" key="2">
    <source>
        <dbReference type="ARBA" id="ARBA00022723"/>
    </source>
</evidence>
<organism evidence="5 6">
    <name type="scientific">Pseudoponticoccus marisrubri</name>
    <dbReference type="NCBI Taxonomy" id="1685382"/>
    <lineage>
        <taxon>Bacteria</taxon>
        <taxon>Pseudomonadati</taxon>
        <taxon>Pseudomonadota</taxon>
        <taxon>Alphaproteobacteria</taxon>
        <taxon>Rhodobacterales</taxon>
        <taxon>Roseobacteraceae</taxon>
        <taxon>Pseudoponticoccus</taxon>
    </lineage>
</organism>
<accession>A0A0W7WH41</accession>
<protein>
    <submittedName>
        <fullName evidence="5">Uroporphyrinogen decarboxylase</fullName>
    </submittedName>
</protein>
<dbReference type="PANTHER" id="PTHR13794:SF58">
    <property type="entry name" value="MITOCHONDRIAL ENOLASE SUPERFAMILY MEMBER 1"/>
    <property type="match status" value="1"/>
</dbReference>
<dbReference type="Pfam" id="PF13378">
    <property type="entry name" value="MR_MLE_C"/>
    <property type="match status" value="1"/>
</dbReference>
<dbReference type="SUPFAM" id="SSF54826">
    <property type="entry name" value="Enolase N-terminal domain-like"/>
    <property type="match status" value="1"/>
</dbReference>
<dbReference type="EMBL" id="LPXO01000010">
    <property type="protein sequence ID" value="KUF09855.1"/>
    <property type="molecule type" value="Genomic_DNA"/>
</dbReference>
<dbReference type="GO" id="GO:0000287">
    <property type="term" value="F:magnesium ion binding"/>
    <property type="evidence" value="ECO:0007669"/>
    <property type="project" value="TreeGrafter"/>
</dbReference>
<dbReference type="GO" id="GO:0019388">
    <property type="term" value="P:galactose catabolic process"/>
    <property type="evidence" value="ECO:0007669"/>
    <property type="project" value="InterPro"/>
</dbReference>
<evidence type="ECO:0000313" key="5">
    <source>
        <dbReference type="EMBL" id="KUF09855.1"/>
    </source>
</evidence>
<dbReference type="InterPro" id="IPR036849">
    <property type="entry name" value="Enolase-like_C_sf"/>
</dbReference>
<dbReference type="Proteomes" id="UP000054396">
    <property type="component" value="Unassembled WGS sequence"/>
</dbReference>
<dbReference type="SUPFAM" id="SSF51604">
    <property type="entry name" value="Enolase C-terminal domain-like"/>
    <property type="match status" value="1"/>
</dbReference>
<evidence type="ECO:0000313" key="6">
    <source>
        <dbReference type="Proteomes" id="UP000054396"/>
    </source>
</evidence>
<comment type="caution">
    <text evidence="5">The sequence shown here is derived from an EMBL/GenBank/DDBJ whole genome shotgun (WGS) entry which is preliminary data.</text>
</comment>
<evidence type="ECO:0000256" key="1">
    <source>
        <dbReference type="ARBA" id="ARBA00001946"/>
    </source>
</evidence>
<dbReference type="SFLD" id="SFLDF00557">
    <property type="entry name" value="3_6-anhydro-alpha-L-galactonat"/>
    <property type="match status" value="1"/>
</dbReference>
<reference evidence="5 6" key="1">
    <citation type="submission" date="2015-12" db="EMBL/GenBank/DDBJ databases">
        <authorList>
            <person name="Shamseldin A."/>
            <person name="Moawad H."/>
            <person name="Abd El-Rahim W.M."/>
            <person name="Sadowsky M.J."/>
        </authorList>
    </citation>
    <scope>NUCLEOTIDE SEQUENCE [LARGE SCALE GENOMIC DNA]</scope>
    <source>
        <strain evidence="5 6">SJ5A-1</strain>
    </source>
</reference>
<dbReference type="Pfam" id="PF02746">
    <property type="entry name" value="MR_MLE_N"/>
    <property type="match status" value="1"/>
</dbReference>
<sequence length="380" mass="41017">MIKTAEGPAVTDPDPASCIASVQVRRFDVPLAEVLSDAKHGDHTHFELVTATVTLADGSTGTGYTYTGGRGGRAVAALIEHDLAPVLLGRSATDVEALYEAMQWHVHYVGRGGIASFAISAVDIALWDLRGTRTGQPLWRMAGGAGDRCRAYAGGIDLNFPLPKLLDNIRGYLDRGFDAVKIKVGQPTLEEDVARVKAVRDLIGPDVTFMVDANYSMSRDQAIAAARAFAPFDLTWFEEPIIPDDYKGYGRIAEATGMPLAMGENLHTIHEFEYAVADARLSYLQPDASNCGGITGWLQAAALGRRHGITVCSHGMQELHVSLVSGQGAGWIEVHSFPIDTYTTRPLVIEDHRAVAPDTPGIGVVFDWDRLQAAHEEMHG</sequence>
<dbReference type="SMART" id="SM00922">
    <property type="entry name" value="MR_MLE"/>
    <property type="match status" value="1"/>
</dbReference>
<feature type="domain" description="Mandelate racemase/muconate lactonizing enzyme C-terminal" evidence="4">
    <location>
        <begin position="162"/>
        <end position="259"/>
    </location>
</feature>
<dbReference type="InterPro" id="IPR029065">
    <property type="entry name" value="Enolase_C-like"/>
</dbReference>
<dbReference type="STRING" id="1685382.AVJ23_15540"/>
<dbReference type="SFLD" id="SFLDG00179">
    <property type="entry name" value="mandelate_racemase"/>
    <property type="match status" value="1"/>
</dbReference>
<comment type="cofactor">
    <cofactor evidence="1">
        <name>Mg(2+)</name>
        <dbReference type="ChEBI" id="CHEBI:18420"/>
    </cofactor>
</comment>
<dbReference type="PANTHER" id="PTHR13794">
    <property type="entry name" value="ENOLASE SUPERFAMILY, MANDELATE RACEMASE"/>
    <property type="match status" value="1"/>
</dbReference>
<dbReference type="SFLD" id="SFLDS00001">
    <property type="entry name" value="Enolase"/>
    <property type="match status" value="1"/>
</dbReference>
<dbReference type="OrthoDB" id="9802699at2"/>
<dbReference type="Gene3D" id="3.20.20.120">
    <property type="entry name" value="Enolase-like C-terminal domain"/>
    <property type="match status" value="1"/>
</dbReference>
<dbReference type="InterPro" id="IPR013342">
    <property type="entry name" value="Mandelate_racemase_C"/>
</dbReference>
<gene>
    <name evidence="5" type="ORF">AVJ23_15540</name>
</gene>
<keyword evidence="6" id="KW-1185">Reference proteome</keyword>
<keyword evidence="2" id="KW-0479">Metal-binding</keyword>
<dbReference type="CDD" id="cd03316">
    <property type="entry name" value="MR_like"/>
    <property type="match status" value="1"/>
</dbReference>
<keyword evidence="3" id="KW-0460">Magnesium</keyword>
<dbReference type="GO" id="GO:0016836">
    <property type="term" value="F:hydro-lyase activity"/>
    <property type="evidence" value="ECO:0007669"/>
    <property type="project" value="TreeGrafter"/>
</dbReference>
<dbReference type="GO" id="GO:0016853">
    <property type="term" value="F:isomerase activity"/>
    <property type="evidence" value="ECO:0007669"/>
    <property type="project" value="InterPro"/>
</dbReference>